<dbReference type="SUPFAM" id="SSF74650">
    <property type="entry name" value="Galactose mutarotase-like"/>
    <property type="match status" value="1"/>
</dbReference>
<evidence type="ECO:0000256" key="1">
    <source>
        <dbReference type="ARBA" id="ARBA00001096"/>
    </source>
</evidence>
<reference evidence="6 7" key="1">
    <citation type="journal article" date="2017" name="Nat. Commun.">
        <title>In situ click chemistry generation of cyclooxygenase-2 inhibitors.</title>
        <authorList>
            <person name="Bhardwaj A."/>
            <person name="Kaur J."/>
            <person name="Wuest M."/>
            <person name="Wuest F."/>
        </authorList>
    </citation>
    <scope>NUCLEOTIDE SEQUENCE [LARGE SCALE GENOMIC DNA]</scope>
    <source>
        <strain evidence="6">S2_018_000_R2_106</strain>
    </source>
</reference>
<dbReference type="InterPro" id="IPR008183">
    <property type="entry name" value="Aldose_1/G6P_1-epimerase"/>
</dbReference>
<evidence type="ECO:0000256" key="3">
    <source>
        <dbReference type="ARBA" id="ARBA00023235"/>
    </source>
</evidence>
<evidence type="ECO:0000256" key="2">
    <source>
        <dbReference type="ARBA" id="ARBA00005866"/>
    </source>
</evidence>
<feature type="active site" evidence="5">
    <location>
        <position position="246"/>
    </location>
</feature>
<dbReference type="CDD" id="cd09020">
    <property type="entry name" value="D-hex-6-P-epi_like"/>
    <property type="match status" value="1"/>
</dbReference>
<keyword evidence="3 4" id="KW-0413">Isomerase</keyword>
<dbReference type="InterPro" id="IPR011013">
    <property type="entry name" value="Gal_mutarotase_sf_dom"/>
</dbReference>
<protein>
    <recommendedName>
        <fullName evidence="4">Putative glucose-6-phosphate 1-epimerase</fullName>
        <ecNumber evidence="4">5.1.3.15</ecNumber>
    </recommendedName>
</protein>
<comment type="similarity">
    <text evidence="2 4">Belongs to the glucose-6-phosphate 1-epimerase family.</text>
</comment>
<dbReference type="GO" id="GO:0047938">
    <property type="term" value="F:glucose-6-phosphate 1-epimerase activity"/>
    <property type="evidence" value="ECO:0007669"/>
    <property type="project" value="UniProtKB-UniRule"/>
</dbReference>
<dbReference type="AlphaFoldDB" id="A0A6N4QZ60"/>
<evidence type="ECO:0000313" key="6">
    <source>
        <dbReference type="EMBL" id="TKW60625.1"/>
    </source>
</evidence>
<dbReference type="PIRSF" id="PIRSF016020">
    <property type="entry name" value="PHexose_mutarotase"/>
    <property type="match status" value="1"/>
</dbReference>
<comment type="caution">
    <text evidence="6">The sequence shown here is derived from an EMBL/GenBank/DDBJ whole genome shotgun (WGS) entry which is preliminary data.</text>
</comment>
<evidence type="ECO:0000256" key="5">
    <source>
        <dbReference type="PIRSR" id="PIRSR016020-1"/>
    </source>
</evidence>
<dbReference type="Proteomes" id="UP000320948">
    <property type="component" value="Unassembled WGS sequence"/>
</dbReference>
<dbReference type="Pfam" id="PF01263">
    <property type="entry name" value="Aldose_epim"/>
    <property type="match status" value="1"/>
</dbReference>
<feature type="active site" evidence="5">
    <location>
        <position position="147"/>
    </location>
</feature>
<dbReference type="GO" id="GO:0030246">
    <property type="term" value="F:carbohydrate binding"/>
    <property type="evidence" value="ECO:0007669"/>
    <property type="project" value="UniProtKB-UniRule"/>
</dbReference>
<name>A0A6N4QZ60_BLAVI</name>
<organism evidence="6 7">
    <name type="scientific">Blastochloris viridis</name>
    <name type="common">Rhodopseudomonas viridis</name>
    <dbReference type="NCBI Taxonomy" id="1079"/>
    <lineage>
        <taxon>Bacteria</taxon>
        <taxon>Pseudomonadati</taxon>
        <taxon>Pseudomonadota</taxon>
        <taxon>Alphaproteobacteria</taxon>
        <taxon>Hyphomicrobiales</taxon>
        <taxon>Blastochloridaceae</taxon>
        <taxon>Blastochloris</taxon>
    </lineage>
</organism>
<dbReference type="PANTHER" id="PTHR11122">
    <property type="entry name" value="APOSPORY-ASSOCIATED PROTEIN C-RELATED"/>
    <property type="match status" value="1"/>
</dbReference>
<sequence>MQLLTLRTAHATATISAYGAQVMSFVPHGQSDVLWSTTPEFLAAARQNRKALRGGIPLCWPWFLGLNDHPDAPSHGLARISEWQLTAHTETPDASTATYELELDGNHPAWPYRTHGRLTITLTSSLTVELTTTNLSEQPFKLTQALHTYLNVADIANAALSDLKGLTRRHVSSGTPLPEHEGPFTITEEVEHLVSPVHRLTLTEPGRRIYVANTGSTEFVIWNPWADKAAKLDMPPHSYKNMLCLEAANIDKAPTLQPGQSHILTTTLAPMPY</sequence>
<comment type="catalytic activity">
    <reaction evidence="1">
        <text>alpha-D-glucose 6-phosphate = beta-D-glucose 6-phosphate</text>
        <dbReference type="Rhea" id="RHEA:16249"/>
        <dbReference type="ChEBI" id="CHEBI:58225"/>
        <dbReference type="ChEBI" id="CHEBI:58247"/>
        <dbReference type="EC" id="5.1.3.15"/>
    </reaction>
</comment>
<evidence type="ECO:0000313" key="7">
    <source>
        <dbReference type="Proteomes" id="UP000320948"/>
    </source>
</evidence>
<dbReference type="InterPro" id="IPR025532">
    <property type="entry name" value="G6P_1-epimerase"/>
</dbReference>
<dbReference type="Gene3D" id="2.70.98.10">
    <property type="match status" value="1"/>
</dbReference>
<proteinExistence type="inferred from homology"/>
<accession>A0A6N4QZ60</accession>
<dbReference type="InterPro" id="IPR014718">
    <property type="entry name" value="GH-type_carb-bd"/>
</dbReference>
<dbReference type="GO" id="GO:0005975">
    <property type="term" value="P:carbohydrate metabolic process"/>
    <property type="evidence" value="ECO:0007669"/>
    <property type="project" value="InterPro"/>
</dbReference>
<evidence type="ECO:0000256" key="4">
    <source>
        <dbReference type="PIRNR" id="PIRNR016020"/>
    </source>
</evidence>
<dbReference type="EMBL" id="VAFM01000002">
    <property type="protein sequence ID" value="TKW60625.1"/>
    <property type="molecule type" value="Genomic_DNA"/>
</dbReference>
<dbReference type="EC" id="5.1.3.15" evidence="4"/>
<dbReference type="PANTHER" id="PTHR11122:SF13">
    <property type="entry name" value="GLUCOSE-6-PHOSPHATE 1-EPIMERASE"/>
    <property type="match status" value="1"/>
</dbReference>
<gene>
    <name evidence="6" type="ORF">DI628_06905</name>
</gene>